<feature type="domain" description="Putative nitroreductase TM1586" evidence="1">
    <location>
        <begin position="27"/>
        <end position="225"/>
    </location>
</feature>
<dbReference type="AlphaFoldDB" id="A0A0S8GHX1"/>
<sequence length="258" mass="29545">MLLASEDKEQLCRFWTNVFSGLNKESMQYHLVEYDRAFLKGKKLAGYGLFKNPRTSIVGVIEKSDTCCISFGYLMEHVVLKATEIGLGTCWLGDFDPYVTQDIAVTQKQIIPAVCLVGYAAEQPTLKEKLARFAIRASRRRPWSQLFFDGSFSTPLVEDKAGHYAEPLELLRLAPSARNAQPWKVVKEYGKNVFHFYKQIMIPRCEKKKLHDIDLGIAMCHFELGCAKNKLNGHWQMTGPQFKDIPANTHYILTWMDQ</sequence>
<name>A0A0S8GHX1_UNCW3</name>
<dbReference type="PATRIC" id="fig|1703780.3.peg.1745"/>
<proteinExistence type="predicted"/>
<protein>
    <recommendedName>
        <fullName evidence="1">Putative nitroreductase TM1586 domain-containing protein</fullName>
    </recommendedName>
</protein>
<dbReference type="InterPro" id="IPR029478">
    <property type="entry name" value="TM1586_NiRdase"/>
</dbReference>
<dbReference type="Gene3D" id="3.40.109.30">
    <property type="entry name" value="putative nitroreductase (tm1586), domain 2"/>
    <property type="match status" value="1"/>
</dbReference>
<evidence type="ECO:0000259" key="1">
    <source>
        <dbReference type="Pfam" id="PF14512"/>
    </source>
</evidence>
<accession>A0A0S8GHX1</accession>
<dbReference type="Gene3D" id="3.40.109.10">
    <property type="entry name" value="NADH Oxidase"/>
    <property type="match status" value="1"/>
</dbReference>
<evidence type="ECO:0000313" key="3">
    <source>
        <dbReference type="Proteomes" id="UP000051096"/>
    </source>
</evidence>
<gene>
    <name evidence="2" type="ORF">AMJ87_04145</name>
</gene>
<evidence type="ECO:0000313" key="2">
    <source>
        <dbReference type="EMBL" id="KPK72629.1"/>
    </source>
</evidence>
<dbReference type="GO" id="GO:0016491">
    <property type="term" value="F:oxidoreductase activity"/>
    <property type="evidence" value="ECO:0007669"/>
    <property type="project" value="InterPro"/>
</dbReference>
<dbReference type="Proteomes" id="UP000051096">
    <property type="component" value="Unassembled WGS sequence"/>
</dbReference>
<organism evidence="2 3">
    <name type="scientific">candidate division WOR_3 bacterium SM23_60</name>
    <dbReference type="NCBI Taxonomy" id="1703780"/>
    <lineage>
        <taxon>Bacteria</taxon>
        <taxon>Bacteria division WOR-3</taxon>
    </lineage>
</organism>
<dbReference type="SUPFAM" id="SSF55469">
    <property type="entry name" value="FMN-dependent nitroreductase-like"/>
    <property type="match status" value="2"/>
</dbReference>
<dbReference type="EMBL" id="LJUO01000026">
    <property type="protein sequence ID" value="KPK72629.1"/>
    <property type="molecule type" value="Genomic_DNA"/>
</dbReference>
<reference evidence="2 3" key="1">
    <citation type="journal article" date="2015" name="Microbiome">
        <title>Genomic resolution of linkages in carbon, nitrogen, and sulfur cycling among widespread estuary sediment bacteria.</title>
        <authorList>
            <person name="Baker B.J."/>
            <person name="Lazar C.S."/>
            <person name="Teske A.P."/>
            <person name="Dick G.J."/>
        </authorList>
    </citation>
    <scope>NUCLEOTIDE SEQUENCE [LARGE SCALE GENOMIC DNA]</scope>
    <source>
        <strain evidence="2">SM23_60</strain>
    </source>
</reference>
<comment type="caution">
    <text evidence="2">The sequence shown here is derived from an EMBL/GenBank/DDBJ whole genome shotgun (WGS) entry which is preliminary data.</text>
</comment>
<dbReference type="InterPro" id="IPR000415">
    <property type="entry name" value="Nitroreductase-like"/>
</dbReference>
<dbReference type="Pfam" id="PF14512">
    <property type="entry name" value="TM1586_NiRdase"/>
    <property type="match status" value="1"/>
</dbReference>